<dbReference type="GO" id="GO:0009279">
    <property type="term" value="C:cell outer membrane"/>
    <property type="evidence" value="ECO:0007669"/>
    <property type="project" value="TreeGrafter"/>
</dbReference>
<gene>
    <name evidence="3" type="ORF">RFEPED_0068</name>
</gene>
<dbReference type="PANTHER" id="PTHR36504">
    <property type="entry name" value="LIPOPOLYSACCHARIDE EXPORT SYSTEM PROTEIN LPTA"/>
    <property type="match status" value="1"/>
</dbReference>
<dbReference type="AlphaFoldDB" id="A0A0F3MQJ5"/>
<sequence>MSLQSSIYRIIKLVVFLTVSISIYANDKNISNLHITSDTLIIDRIKQKAEYLGNVVVYFDNAILRTKELYIFYKTIDDKQTIDYIVIPTKLTVERKINNELLLADSAKYFFDDKQLILLGNVILQRDDNVLKTNKLIYYVDIVKK</sequence>
<dbReference type="Proteomes" id="UP000033475">
    <property type="component" value="Unassembled WGS sequence"/>
</dbReference>
<dbReference type="PANTHER" id="PTHR36504:SF1">
    <property type="entry name" value="LIPOPOLYSACCHARIDE EXPORT SYSTEM PROTEIN LPTA"/>
    <property type="match status" value="1"/>
</dbReference>
<keyword evidence="1" id="KW-0732">Signal</keyword>
<feature type="domain" description="Organic solvent tolerance-like N-terminal" evidence="2">
    <location>
        <begin position="34"/>
        <end position="140"/>
    </location>
</feature>
<name>A0A0F3MQJ5_RICFI</name>
<dbReference type="InterPro" id="IPR052037">
    <property type="entry name" value="LPS_export_LptA"/>
</dbReference>
<protein>
    <submittedName>
        <fullName evidence="3">OstA-like family protein</fullName>
    </submittedName>
</protein>
<dbReference type="PATRIC" id="fig|1359196.3.peg.65"/>
<proteinExistence type="predicted"/>
<evidence type="ECO:0000313" key="4">
    <source>
        <dbReference type="Proteomes" id="UP000033475"/>
    </source>
</evidence>
<evidence type="ECO:0000259" key="2">
    <source>
        <dbReference type="Pfam" id="PF03968"/>
    </source>
</evidence>
<dbReference type="RefSeq" id="WP_011271048.1">
    <property type="nucleotide sequence ID" value="NZ_LANQ01000001.1"/>
</dbReference>
<comment type="caution">
    <text evidence="3">The sequence shown here is derived from an EMBL/GenBank/DDBJ whole genome shotgun (WGS) entry which is preliminary data.</text>
</comment>
<dbReference type="GO" id="GO:0030288">
    <property type="term" value="C:outer membrane-bounded periplasmic space"/>
    <property type="evidence" value="ECO:0007669"/>
    <property type="project" value="TreeGrafter"/>
</dbReference>
<evidence type="ECO:0000313" key="3">
    <source>
        <dbReference type="EMBL" id="KJV57702.1"/>
    </source>
</evidence>
<dbReference type="InterPro" id="IPR005653">
    <property type="entry name" value="OstA-like_N"/>
</dbReference>
<organism evidence="3 4">
    <name type="scientific">Rickettsia felis str. Pedreira</name>
    <dbReference type="NCBI Taxonomy" id="1359196"/>
    <lineage>
        <taxon>Bacteria</taxon>
        <taxon>Pseudomonadati</taxon>
        <taxon>Pseudomonadota</taxon>
        <taxon>Alphaproteobacteria</taxon>
        <taxon>Rickettsiales</taxon>
        <taxon>Rickettsiaceae</taxon>
        <taxon>Rickettsieae</taxon>
        <taxon>Rickettsia</taxon>
        <taxon>spotted fever group</taxon>
    </lineage>
</organism>
<reference evidence="3 4" key="1">
    <citation type="submission" date="2015-01" db="EMBL/GenBank/DDBJ databases">
        <title>Genome Sequencing of Rickettsiales.</title>
        <authorList>
            <person name="Daugherty S.C."/>
            <person name="Su Q."/>
            <person name="Abolude K."/>
            <person name="Beier-Sexton M."/>
            <person name="Carlyon J.A."/>
            <person name="Carter R."/>
            <person name="Day N.P."/>
            <person name="Dumler S.J."/>
            <person name="Dyachenko V."/>
            <person name="Godinez A."/>
            <person name="Kurtti T.J."/>
            <person name="Lichay M."/>
            <person name="Mullins K.E."/>
            <person name="Ott S."/>
            <person name="Pappas-Brown V."/>
            <person name="Paris D.H."/>
            <person name="Patel P."/>
            <person name="Richards A.L."/>
            <person name="Sadzewicz L."/>
            <person name="Sears K."/>
            <person name="Seidman D."/>
            <person name="Sengamalay N."/>
            <person name="Stenos J."/>
            <person name="Tallon L.J."/>
            <person name="Vincent G."/>
            <person name="Fraser C.M."/>
            <person name="Munderloh U."/>
            <person name="Dunning-Hotopp J.C."/>
        </authorList>
    </citation>
    <scope>NUCLEOTIDE SEQUENCE [LARGE SCALE GENOMIC DNA]</scope>
    <source>
        <strain evidence="3 4">Pedreira</strain>
    </source>
</reference>
<evidence type="ECO:0000256" key="1">
    <source>
        <dbReference type="ARBA" id="ARBA00022729"/>
    </source>
</evidence>
<accession>A0A0F3MQJ5</accession>
<dbReference type="EMBL" id="LANQ01000001">
    <property type="protein sequence ID" value="KJV57702.1"/>
    <property type="molecule type" value="Genomic_DNA"/>
</dbReference>
<dbReference type="GO" id="GO:0015920">
    <property type="term" value="P:lipopolysaccharide transport"/>
    <property type="evidence" value="ECO:0007669"/>
    <property type="project" value="TreeGrafter"/>
</dbReference>
<dbReference type="GO" id="GO:0017089">
    <property type="term" value="F:glycolipid transfer activity"/>
    <property type="evidence" value="ECO:0007669"/>
    <property type="project" value="TreeGrafter"/>
</dbReference>
<dbReference type="Pfam" id="PF03968">
    <property type="entry name" value="LptD_N"/>
    <property type="match status" value="1"/>
</dbReference>
<dbReference type="Gene3D" id="2.60.450.10">
    <property type="entry name" value="Lipopolysaccharide (LPS) transport protein A like domain"/>
    <property type="match status" value="1"/>
</dbReference>